<proteinExistence type="predicted"/>
<name>A0A9Q9BIT8_TREDN</name>
<organism evidence="1 2">
    <name type="scientific">Treponema denticola</name>
    <dbReference type="NCBI Taxonomy" id="158"/>
    <lineage>
        <taxon>Bacteria</taxon>
        <taxon>Pseudomonadati</taxon>
        <taxon>Spirochaetota</taxon>
        <taxon>Spirochaetia</taxon>
        <taxon>Spirochaetales</taxon>
        <taxon>Treponemataceae</taxon>
        <taxon>Treponema</taxon>
    </lineage>
</organism>
<dbReference type="RefSeq" id="WP_253717716.1">
    <property type="nucleotide sequence ID" value="NZ_CP051522.1"/>
</dbReference>
<gene>
    <name evidence="1" type="ORF">E4N86_09215</name>
</gene>
<protein>
    <submittedName>
        <fullName evidence="1">Uncharacterized protein</fullName>
    </submittedName>
</protein>
<dbReference type="AlphaFoldDB" id="A0A9Q9BIT8"/>
<reference evidence="1" key="1">
    <citation type="submission" date="2020-04" db="EMBL/GenBank/DDBJ databases">
        <title>Comparative genomics of oral phylogroup-2 Treponema strains.</title>
        <authorList>
            <person name="Zeng H."/>
            <person name="Chan Y.K."/>
            <person name="Watt R.M."/>
        </authorList>
    </citation>
    <scope>NUCLEOTIDE SEQUENCE</scope>
    <source>
        <strain evidence="1">OMZ 905</strain>
    </source>
</reference>
<dbReference type="EMBL" id="CP051635">
    <property type="protein sequence ID" value="UTD00865.1"/>
    <property type="molecule type" value="Genomic_DNA"/>
</dbReference>
<evidence type="ECO:0000313" key="2">
    <source>
        <dbReference type="Proteomes" id="UP001056981"/>
    </source>
</evidence>
<evidence type="ECO:0000313" key="1">
    <source>
        <dbReference type="EMBL" id="UTD00865.1"/>
    </source>
</evidence>
<dbReference type="Proteomes" id="UP001056981">
    <property type="component" value="Chromosome"/>
</dbReference>
<accession>A0A9Q9BIT8</accession>
<sequence length="125" mass="14302">MLRSSDRLSLPDDNINLGIYTEAENFDYFGINNKIINVQIGFAGTGFLIGKKIDSESYKVIEEIYSSGVYAVSAEDSYIGTVKGNILKINENEYFTLENNTLRYFNKNKEYPIYGIEDNWINDVK</sequence>